<comment type="caution">
    <text evidence="2">The sequence shown here is derived from an EMBL/GenBank/DDBJ whole genome shotgun (WGS) entry which is preliminary data.</text>
</comment>
<evidence type="ECO:0000313" key="2">
    <source>
        <dbReference type="EMBL" id="MBO0130945.1"/>
    </source>
</evidence>
<accession>A0ABS3EG60</accession>
<dbReference type="Proteomes" id="UP000664699">
    <property type="component" value="Unassembled WGS sequence"/>
</dbReference>
<reference evidence="2 3" key="1">
    <citation type="submission" date="2021-03" db="EMBL/GenBank/DDBJ databases">
        <title>Whole genome sequence of Agrobacterium sp. strain Rnr.</title>
        <authorList>
            <person name="Mafakheri H."/>
            <person name="Taghavi S.M."/>
            <person name="Nemanja K."/>
            <person name="Osdaghi E."/>
        </authorList>
    </citation>
    <scope>NUCLEOTIDE SEQUENCE [LARGE SCALE GENOMIC DNA]</scope>
    <source>
        <strain evidence="2 3">Rnr</strain>
    </source>
</reference>
<evidence type="ECO:0000256" key="1">
    <source>
        <dbReference type="SAM" id="MobiDB-lite"/>
    </source>
</evidence>
<protein>
    <submittedName>
        <fullName evidence="2">Uncharacterized protein</fullName>
    </submittedName>
</protein>
<organism evidence="2 3">
    <name type="scientific">Agrobacterium burrii</name>
    <dbReference type="NCBI Taxonomy" id="2815339"/>
    <lineage>
        <taxon>Bacteria</taxon>
        <taxon>Pseudomonadati</taxon>
        <taxon>Pseudomonadota</taxon>
        <taxon>Alphaproteobacteria</taxon>
        <taxon>Hyphomicrobiales</taxon>
        <taxon>Rhizobiaceae</taxon>
        <taxon>Rhizobium/Agrobacterium group</taxon>
        <taxon>Agrobacterium</taxon>
        <taxon>Agrobacterium tumefaciens complex</taxon>
    </lineage>
</organism>
<keyword evidence="3" id="KW-1185">Reference proteome</keyword>
<evidence type="ECO:0000313" key="3">
    <source>
        <dbReference type="Proteomes" id="UP000664699"/>
    </source>
</evidence>
<sequence length="114" mass="12254">MVLLGLPATAHAASFHELSGQGYKASTLASNKAGVLGWTLSKGNSRYFCRGRLGVAYSGKNGMVSFSSSGRIITLDRKAFEKYMGGRDANVPRYEDLKAGRPRPDDVGPCQKLL</sequence>
<dbReference type="EMBL" id="JAFLNA010000004">
    <property type="protein sequence ID" value="MBO0130945.1"/>
    <property type="molecule type" value="Genomic_DNA"/>
</dbReference>
<feature type="region of interest" description="Disordered" evidence="1">
    <location>
        <begin position="93"/>
        <end position="114"/>
    </location>
</feature>
<gene>
    <name evidence="2" type="ORF">JZX89_09305</name>
</gene>
<feature type="compositionally biased region" description="Basic and acidic residues" evidence="1">
    <location>
        <begin position="93"/>
        <end position="106"/>
    </location>
</feature>
<proteinExistence type="predicted"/>
<name>A0ABS3EG60_9HYPH</name>